<keyword evidence="1" id="KW-0547">Nucleotide-binding</keyword>
<evidence type="ECO:0000256" key="4">
    <source>
        <dbReference type="SAM" id="MobiDB-lite"/>
    </source>
</evidence>
<evidence type="ECO:0000259" key="5">
    <source>
        <dbReference type="SMART" id="SM00797"/>
    </source>
</evidence>
<keyword evidence="7" id="KW-1185">Reference proteome</keyword>
<dbReference type="InterPro" id="IPR029000">
    <property type="entry name" value="Cyclophilin-like_dom_sf"/>
</dbReference>
<gene>
    <name evidence="6" type="ORF">SAMN05444370_10969</name>
</gene>
<keyword evidence="2" id="KW-0378">Hydrolase</keyword>
<feature type="domain" description="Carboxyltransferase" evidence="5">
    <location>
        <begin position="29"/>
        <end position="310"/>
    </location>
</feature>
<dbReference type="SUPFAM" id="SSF50891">
    <property type="entry name" value="Cyclophilin-like"/>
    <property type="match status" value="1"/>
</dbReference>
<dbReference type="InterPro" id="IPR052708">
    <property type="entry name" value="PxpC"/>
</dbReference>
<dbReference type="Proteomes" id="UP000198703">
    <property type="component" value="Unassembled WGS sequence"/>
</dbReference>
<dbReference type="Gene3D" id="2.40.100.10">
    <property type="entry name" value="Cyclophilin-like"/>
    <property type="match status" value="1"/>
</dbReference>
<dbReference type="OrthoDB" id="9768696at2"/>
<reference evidence="6 7" key="1">
    <citation type="submission" date="2016-10" db="EMBL/GenBank/DDBJ databases">
        <authorList>
            <person name="de Groot N.N."/>
        </authorList>
    </citation>
    <scope>NUCLEOTIDE SEQUENCE [LARGE SCALE GENOMIC DNA]</scope>
    <source>
        <strain evidence="6 7">DSM 15345</strain>
    </source>
</reference>
<evidence type="ECO:0000313" key="7">
    <source>
        <dbReference type="Proteomes" id="UP000198703"/>
    </source>
</evidence>
<accession>A0A1H4D6J9</accession>
<dbReference type="SMART" id="SM00797">
    <property type="entry name" value="AHS2"/>
    <property type="match status" value="1"/>
</dbReference>
<dbReference type="AlphaFoldDB" id="A0A1H4D6J9"/>
<name>A0A1H4D6J9_9RHOB</name>
<evidence type="ECO:0000256" key="2">
    <source>
        <dbReference type="ARBA" id="ARBA00022801"/>
    </source>
</evidence>
<dbReference type="PANTHER" id="PTHR43309">
    <property type="entry name" value="5-OXOPROLINASE SUBUNIT C"/>
    <property type="match status" value="1"/>
</dbReference>
<dbReference type="InterPro" id="IPR003778">
    <property type="entry name" value="CT_A_B"/>
</dbReference>
<dbReference type="NCBIfam" id="TIGR00724">
    <property type="entry name" value="urea_amlyse_rel"/>
    <property type="match status" value="1"/>
</dbReference>
<feature type="region of interest" description="Disordered" evidence="4">
    <location>
        <begin position="157"/>
        <end position="184"/>
    </location>
</feature>
<dbReference type="GO" id="GO:0005524">
    <property type="term" value="F:ATP binding"/>
    <property type="evidence" value="ECO:0007669"/>
    <property type="project" value="UniProtKB-KW"/>
</dbReference>
<evidence type="ECO:0000256" key="1">
    <source>
        <dbReference type="ARBA" id="ARBA00022741"/>
    </source>
</evidence>
<protein>
    <submittedName>
        <fullName evidence="6">Biotin-dependent carboxylase uncharacterized domain-containing protein</fullName>
    </submittedName>
</protein>
<sequence length="350" mass="35093">MTSAVRRLDVIAPGPRTLAQDAGRAGWRGVGAPVSGAADGVLWRLAQAVAGGPEGACALEFALLGPTLRAAGGPARVALGGAEGRVTGADGEARRAPALRSFTLAEGETLAVGPVSGGAVGYLAVEGGFDLPVVMGARATDLRAGFGGFRGRALAPGDRLPLAGPPPQGPERALAAPPPPPEGPLRVIMGPQTDHFTVEALETFLAAEWRVSDDVDRMGARLQGPRLRHSDKGADMISEGLAIGAVQVPGAGQPIVLGVDSHTIGGYPKIAVVVTADIPRLGRLTPGRTVRFAAVTLAEAAAARRAAAADLARAIAAIRPVAGGAAPVDLAALASANLVSGVVSAREEQS</sequence>
<dbReference type="GO" id="GO:0016787">
    <property type="term" value="F:hydrolase activity"/>
    <property type="evidence" value="ECO:0007669"/>
    <property type="project" value="UniProtKB-KW"/>
</dbReference>
<proteinExistence type="predicted"/>
<dbReference type="EMBL" id="FNQM01000009">
    <property type="protein sequence ID" value="SEA68344.1"/>
    <property type="molecule type" value="Genomic_DNA"/>
</dbReference>
<dbReference type="PANTHER" id="PTHR43309:SF3">
    <property type="entry name" value="5-OXOPROLINASE SUBUNIT C"/>
    <property type="match status" value="1"/>
</dbReference>
<dbReference type="Pfam" id="PF02626">
    <property type="entry name" value="CT_A_B"/>
    <property type="match status" value="1"/>
</dbReference>
<organism evidence="6 7">
    <name type="scientific">Rubrimonas cliftonensis</name>
    <dbReference type="NCBI Taxonomy" id="89524"/>
    <lineage>
        <taxon>Bacteria</taxon>
        <taxon>Pseudomonadati</taxon>
        <taxon>Pseudomonadota</taxon>
        <taxon>Alphaproteobacteria</taxon>
        <taxon>Rhodobacterales</taxon>
        <taxon>Paracoccaceae</taxon>
        <taxon>Rubrimonas</taxon>
    </lineage>
</organism>
<evidence type="ECO:0000313" key="6">
    <source>
        <dbReference type="EMBL" id="SEA68344.1"/>
    </source>
</evidence>
<keyword evidence="3" id="KW-0067">ATP-binding</keyword>
<evidence type="ECO:0000256" key="3">
    <source>
        <dbReference type="ARBA" id="ARBA00022840"/>
    </source>
</evidence>
<dbReference type="RefSeq" id="WP_093254426.1">
    <property type="nucleotide sequence ID" value="NZ_FNQM01000009.1"/>
</dbReference>
<dbReference type="STRING" id="89524.SAMN05444370_10969"/>